<name>A0A0C2FTM5_9BILA</name>
<dbReference type="InterPro" id="IPR007110">
    <property type="entry name" value="Ig-like_dom"/>
</dbReference>
<protein>
    <recommendedName>
        <fullName evidence="1">Ig-like domain-containing protein</fullName>
    </recommendedName>
</protein>
<dbReference type="AlphaFoldDB" id="A0A0C2FTM5"/>
<dbReference type="OrthoDB" id="5846711at2759"/>
<dbReference type="InterPro" id="IPR036179">
    <property type="entry name" value="Ig-like_dom_sf"/>
</dbReference>
<dbReference type="PROSITE" id="PS50835">
    <property type="entry name" value="IG_LIKE"/>
    <property type="match status" value="1"/>
</dbReference>
<dbReference type="Gene3D" id="2.60.40.10">
    <property type="entry name" value="Immunoglobulins"/>
    <property type="match status" value="2"/>
</dbReference>
<dbReference type="Proteomes" id="UP000054047">
    <property type="component" value="Unassembled WGS sequence"/>
</dbReference>
<gene>
    <name evidence="2" type="ORF">ANCDUO_19894</name>
</gene>
<evidence type="ECO:0000313" key="2">
    <source>
        <dbReference type="EMBL" id="KIH50029.1"/>
    </source>
</evidence>
<sequence>METLDDGRIKLTIHNATKEDVGSYRCEAVNIAGTAKTQTKLQYAASVQETVVDESGQLTEIAPDTARPAEAVETKAGRGPPEFVELLRSCTVNEKQEAVLKCKVKGEPRPKIKWTKEGKEV</sequence>
<dbReference type="PANTHER" id="PTHR47633:SF4">
    <property type="entry name" value="MYOPALLADIN ISOFORM X1"/>
    <property type="match status" value="1"/>
</dbReference>
<dbReference type="SUPFAM" id="SSF48726">
    <property type="entry name" value="Immunoglobulin"/>
    <property type="match status" value="2"/>
</dbReference>
<keyword evidence="3" id="KW-1185">Reference proteome</keyword>
<dbReference type="EMBL" id="KN751039">
    <property type="protein sequence ID" value="KIH50029.1"/>
    <property type="molecule type" value="Genomic_DNA"/>
</dbReference>
<dbReference type="InterPro" id="IPR013098">
    <property type="entry name" value="Ig_I-set"/>
</dbReference>
<organism evidence="2 3">
    <name type="scientific">Ancylostoma duodenale</name>
    <dbReference type="NCBI Taxonomy" id="51022"/>
    <lineage>
        <taxon>Eukaryota</taxon>
        <taxon>Metazoa</taxon>
        <taxon>Ecdysozoa</taxon>
        <taxon>Nematoda</taxon>
        <taxon>Chromadorea</taxon>
        <taxon>Rhabditida</taxon>
        <taxon>Rhabditina</taxon>
        <taxon>Rhabditomorpha</taxon>
        <taxon>Strongyloidea</taxon>
        <taxon>Ancylostomatidae</taxon>
        <taxon>Ancylostomatinae</taxon>
        <taxon>Ancylostoma</taxon>
    </lineage>
</organism>
<dbReference type="InterPro" id="IPR013783">
    <property type="entry name" value="Ig-like_fold"/>
</dbReference>
<dbReference type="PANTHER" id="PTHR47633">
    <property type="entry name" value="IMMUNOGLOBULIN"/>
    <property type="match status" value="1"/>
</dbReference>
<proteinExistence type="predicted"/>
<dbReference type="Pfam" id="PF07679">
    <property type="entry name" value="I-set"/>
    <property type="match status" value="2"/>
</dbReference>
<accession>A0A0C2FTM5</accession>
<reference evidence="2 3" key="1">
    <citation type="submission" date="2013-12" db="EMBL/GenBank/DDBJ databases">
        <title>Draft genome of the parsitic nematode Ancylostoma duodenale.</title>
        <authorList>
            <person name="Mitreva M."/>
        </authorList>
    </citation>
    <scope>NUCLEOTIDE SEQUENCE [LARGE SCALE GENOMIC DNA]</scope>
    <source>
        <strain evidence="2 3">Zhejiang</strain>
    </source>
</reference>
<feature type="domain" description="Ig-like" evidence="1">
    <location>
        <begin position="81"/>
        <end position="121"/>
    </location>
</feature>
<evidence type="ECO:0000259" key="1">
    <source>
        <dbReference type="PROSITE" id="PS50835"/>
    </source>
</evidence>
<evidence type="ECO:0000313" key="3">
    <source>
        <dbReference type="Proteomes" id="UP000054047"/>
    </source>
</evidence>